<evidence type="ECO:0000256" key="1">
    <source>
        <dbReference type="SAM" id="MobiDB-lite"/>
    </source>
</evidence>
<dbReference type="Proteomes" id="UP000037035">
    <property type="component" value="Unassembled WGS sequence"/>
</dbReference>
<sequence length="713" mass="79979">MLSACFVIHLRKDVQSPRQAYVGWHRLPSAEDFELTAELGEATAVARECQRCGIATSRLRKPAVKTAHKYDFAGGELIRHFGFDADFWVGSAAERGVERSSGLSSVGGDQERQVSERSILVAQALYKVSTAGVVGLRGPPLLATQTSEYNVSGVVWGQRGNDKMFLHLLAETAQDSRHGFTPIPSQKGNLPRPGWNSPEASPEELGPAELEEASWAMSPTTRNSYSKEHEENKSLLGTNNQSRSSLHDVSLDHADLPSQRTPSKKPGLLNGWAACWNHFKTTPHGRIFVLSSKTIAVLLFIFLVFKEIFNLSSPSSPSIKTEVAVASAPTTIPKTCNSKLWSNGRWERRNVTSMALAPPIWTQAQAMKISNFPTQSCASNRLPLTNTAIPRLENDTAEFWDWRYRVSSYQWRSGCEAAGIPAKPHPTPQQLVHTLVNDGGWLLIGDSLTAQWFMSLSCYLAPYVYAVPHFTPATPWNATQHLYLNNASHLVQSMDLPPGFDLNTTPLVSILRSGLLLSKPEIKEVIEKYQLIKDEKPMFGPEKVFDMHTSEYTADFLNPQLRYSKMIASAGAHYTAMLFQDRPFHQIAEIFHHNFERWTDIMSRVLQDPRAKGKKILYRTATAGHDKCFLQRDTVYNEEKTLESPVWNWQYIPLFNKIADSVLTALNHPRLELMAIERPAMMRPDAHILIDCLHFTVGSGVIEGWTDFLYNYA</sequence>
<dbReference type="EMBL" id="LAVV01007514">
    <property type="protein sequence ID" value="KNZ55682.1"/>
    <property type="molecule type" value="Genomic_DNA"/>
</dbReference>
<gene>
    <name evidence="2" type="ORF">VP01_2610g1</name>
</gene>
<feature type="compositionally biased region" description="Polar residues" evidence="1">
    <location>
        <begin position="235"/>
        <end position="244"/>
    </location>
</feature>
<reference evidence="2 3" key="1">
    <citation type="submission" date="2015-08" db="EMBL/GenBank/DDBJ databases">
        <title>Next Generation Sequencing and Analysis of the Genome of Puccinia sorghi L Schw, the Causal Agent of Maize Common Rust.</title>
        <authorList>
            <person name="Rochi L."/>
            <person name="Burguener G."/>
            <person name="Darino M."/>
            <person name="Turjanski A."/>
            <person name="Kreff E."/>
            <person name="Dieguez M.J."/>
            <person name="Sacco F."/>
        </authorList>
    </citation>
    <scope>NUCLEOTIDE SEQUENCE [LARGE SCALE GENOMIC DNA]</scope>
    <source>
        <strain evidence="2 3">RO10H11247</strain>
    </source>
</reference>
<name>A0A0L6V555_9BASI</name>
<dbReference type="OrthoDB" id="630188at2759"/>
<dbReference type="VEuPathDB" id="FungiDB:VP01_2610g1"/>
<organism evidence="2 3">
    <name type="scientific">Puccinia sorghi</name>
    <dbReference type="NCBI Taxonomy" id="27349"/>
    <lineage>
        <taxon>Eukaryota</taxon>
        <taxon>Fungi</taxon>
        <taxon>Dikarya</taxon>
        <taxon>Basidiomycota</taxon>
        <taxon>Pucciniomycotina</taxon>
        <taxon>Pucciniomycetes</taxon>
        <taxon>Pucciniales</taxon>
        <taxon>Pucciniaceae</taxon>
        <taxon>Puccinia</taxon>
    </lineage>
</organism>
<evidence type="ECO:0000313" key="2">
    <source>
        <dbReference type="EMBL" id="KNZ55682.1"/>
    </source>
</evidence>
<keyword evidence="3" id="KW-1185">Reference proteome</keyword>
<protein>
    <submittedName>
        <fullName evidence="2">Uncharacterized protein</fullName>
    </submittedName>
</protein>
<accession>A0A0L6V555</accession>
<feature type="region of interest" description="Disordered" evidence="1">
    <location>
        <begin position="176"/>
        <end position="248"/>
    </location>
</feature>
<evidence type="ECO:0000313" key="3">
    <source>
        <dbReference type="Proteomes" id="UP000037035"/>
    </source>
</evidence>
<proteinExistence type="predicted"/>
<dbReference type="AlphaFoldDB" id="A0A0L6V555"/>
<feature type="compositionally biased region" description="Low complexity" evidence="1">
    <location>
        <begin position="197"/>
        <end position="208"/>
    </location>
</feature>
<dbReference type="STRING" id="27349.A0A0L6V555"/>
<comment type="caution">
    <text evidence="2">The sequence shown here is derived from an EMBL/GenBank/DDBJ whole genome shotgun (WGS) entry which is preliminary data.</text>
</comment>